<gene>
    <name evidence="2" type="ORF">D1639_10890</name>
</gene>
<accession>A0A7C9JKB4</accession>
<name>A0A7C9JKB4_9BACT</name>
<feature type="compositionally biased region" description="Low complexity" evidence="1">
    <location>
        <begin position="378"/>
        <end position="396"/>
    </location>
</feature>
<proteinExistence type="predicted"/>
<dbReference type="InterPro" id="IPR011990">
    <property type="entry name" value="TPR-like_helical_dom_sf"/>
</dbReference>
<feature type="compositionally biased region" description="Basic and acidic residues" evidence="1">
    <location>
        <begin position="77"/>
        <end position="87"/>
    </location>
</feature>
<dbReference type="EMBL" id="QWKH01000144">
    <property type="protein sequence ID" value="NBI35522.1"/>
    <property type="molecule type" value="Genomic_DNA"/>
</dbReference>
<dbReference type="Gene3D" id="1.25.40.10">
    <property type="entry name" value="Tetratricopeptide repeat domain"/>
    <property type="match status" value="1"/>
</dbReference>
<organism evidence="2">
    <name type="scientific">Muribaculaceae bacterium Z82</name>
    <dbReference type="NCBI Taxonomy" id="2304548"/>
    <lineage>
        <taxon>Bacteria</taxon>
        <taxon>Pseudomonadati</taxon>
        <taxon>Bacteroidota</taxon>
        <taxon>Bacteroidia</taxon>
        <taxon>Bacteroidales</taxon>
        <taxon>Muribaculaceae</taxon>
    </lineage>
</organism>
<sequence length="945" mass="100634">MPGLPPAPAAAPAAEPCVSDGPAYGWVEGGLPTPAGGGCYAVEFLGDEQVRVLAYIDPFGRAFATDEPSAVPPARVPDLRFEPDERTKGRRRLEGNVLAKSAADGQDAVDAARYSCLDDAYELFDTWYAFDSRSKGLGYNDAMARAFFAFVYRPSLGATPVPARGLGGIFDSLRSENFVRSLLAMVGHVNDAMRDPSLSVPGLVQCLVRWLDEAAGGSLRSLGLADGDLRLVRTVRYGDTFFVGNESEDNRLSASQVWAIEAALNRFLLASERLGDAAGRATVEEAQQADREVIALAATQSPVIGPLAGSPKYIDGRDFPDSEWRFRCRFAAALERMRVPFRVSVAFRSDVDAGVAALDVTLPQVEMMRSCDEVPMQAGEGEAAAAAEGESAPQAGDEATASIASEEPAPSDDAAVGGLDAASLYGLRMGLFAAAAAFRSSESVSKVHLYLHALDDESVGDGPMRSMGFMAPGDDFDALFLNQQEPDGVAVVADLHREQGVAVVALGRETFEATDGFKEARAGDPLPLYRQNGAILSKFALQGIGPFDAVRSLPSAAVRKDLPEVGREDLGPEAAKALGATNSFGVRIVYDGELRRFAEELADSIVGAASVAQAIAVVRAAQEQESQKRNEPGVSACTRLMTALAEGSVGLGDQNAIVGVCLGEDRCRLANLRADALSEQGEFDEAASLLIDAIRESAALDGFIDGSTTVFRSFDTYASRLLYNLAREGVVTGVDAVEADGGRHVELTTDSFFMAHAEVTRLLERSFQYTEQAVAYGKRLIELSPTVALGYRVLGRAYMLTGDMESARKTLVAGLKTALVAGDISALYYQLAYVLWKMGKPEVGAAAYAKCLEISPVVASQAQAELEELLEEASMPAPEPARVDRTLRQGGVPVAPRPCLLNEIDKAVVAAVQENLFPVARGLLAVRLRYRPDDALSNVLRSLSD</sequence>
<reference evidence="2" key="1">
    <citation type="submission" date="2018-08" db="EMBL/GenBank/DDBJ databases">
        <title>Murine metabolic-syndrome-specific gut microbial biobank.</title>
        <authorList>
            <person name="Liu C."/>
        </authorList>
    </citation>
    <scope>NUCLEOTIDE SEQUENCE [LARGE SCALE GENOMIC DNA]</scope>
    <source>
        <strain evidence="2">Z82</strain>
    </source>
</reference>
<feature type="region of interest" description="Disordered" evidence="1">
    <location>
        <begin position="377"/>
        <end position="415"/>
    </location>
</feature>
<comment type="caution">
    <text evidence="2">The sequence shown here is derived from an EMBL/GenBank/DDBJ whole genome shotgun (WGS) entry which is preliminary data.</text>
</comment>
<dbReference type="AlphaFoldDB" id="A0A7C9JKB4"/>
<evidence type="ECO:0000256" key="1">
    <source>
        <dbReference type="SAM" id="MobiDB-lite"/>
    </source>
</evidence>
<protein>
    <submittedName>
        <fullName evidence="2">Uncharacterized protein</fullName>
    </submittedName>
</protein>
<dbReference type="InterPro" id="IPR019734">
    <property type="entry name" value="TPR_rpt"/>
</dbReference>
<evidence type="ECO:0000313" key="2">
    <source>
        <dbReference type="EMBL" id="NBI35522.1"/>
    </source>
</evidence>
<dbReference type="SUPFAM" id="SSF48452">
    <property type="entry name" value="TPR-like"/>
    <property type="match status" value="1"/>
</dbReference>
<dbReference type="Pfam" id="PF13181">
    <property type="entry name" value="TPR_8"/>
    <property type="match status" value="1"/>
</dbReference>
<feature type="region of interest" description="Disordered" evidence="1">
    <location>
        <begin position="67"/>
        <end position="87"/>
    </location>
</feature>